<dbReference type="EMBL" id="MN032762">
    <property type="protein sequence ID" value="QDH86565.1"/>
    <property type="molecule type" value="Genomic_RNA"/>
</dbReference>
<reference evidence="2" key="1">
    <citation type="submission" date="2019-05" db="EMBL/GenBank/DDBJ databases">
        <title>Metatranscriptomic reconstruction reveals RNA viruses with the potential to shape carbon cycling in soil.</title>
        <authorList>
            <person name="Starr E.P."/>
            <person name="Nuccio E."/>
            <person name="Pett-Ridge J."/>
            <person name="Banfield J.F."/>
            <person name="Firestone M.K."/>
        </authorList>
    </citation>
    <scope>NUCLEOTIDE SEQUENCE</scope>
    <source>
        <strain evidence="2">H3_Bulk_41_scaffold_426</strain>
    </source>
</reference>
<feature type="transmembrane region" description="Helical" evidence="1">
    <location>
        <begin position="12"/>
        <end position="38"/>
    </location>
</feature>
<organism evidence="2">
    <name type="scientific">Leviviridae sp</name>
    <dbReference type="NCBI Taxonomy" id="2027243"/>
    <lineage>
        <taxon>Viruses</taxon>
        <taxon>Riboviria</taxon>
        <taxon>Orthornavirae</taxon>
        <taxon>Lenarviricota</taxon>
        <taxon>Leviviricetes</taxon>
        <taxon>Norzivirales</taxon>
        <taxon>Fiersviridae</taxon>
    </lineage>
</organism>
<keyword evidence="1" id="KW-0472">Membrane</keyword>
<name>A0A514CYY3_9VIRU</name>
<accession>A0A514CYY3</accession>
<keyword evidence="1" id="KW-1133">Transmembrane helix</keyword>
<evidence type="ECO:0000256" key="1">
    <source>
        <dbReference type="SAM" id="Phobius"/>
    </source>
</evidence>
<evidence type="ECO:0000313" key="2">
    <source>
        <dbReference type="EMBL" id="QDH86565.1"/>
    </source>
</evidence>
<proteinExistence type="predicted"/>
<keyword evidence="1" id="KW-0812">Transmembrane</keyword>
<sequence>MKGSDFNFSQSQAFFLALLILLVGMGLGGLLIGLQVLASF</sequence>
<protein>
    <submittedName>
        <fullName evidence="2">Uncharacterized protein</fullName>
    </submittedName>
</protein>
<gene>
    <name evidence="2" type="ORF">H3Bulk41426_000003</name>
</gene>